<accession>A0A151AEJ9</accession>
<gene>
    <name evidence="1" type="ORF">HAPAU_24750</name>
</gene>
<dbReference type="PATRIC" id="fig|1008153.3.peg.2522"/>
<comment type="caution">
    <text evidence="1">The sequence shown here is derived from an EMBL/GenBank/DDBJ whole genome shotgun (WGS) entry which is preliminary data.</text>
</comment>
<sequence>MADEQTERPWEGDRYRYSEYRQESRTIAVIQDSENDRAWIQSTTVVPTDP</sequence>
<dbReference type="RefSeq" id="WP_169802648.1">
    <property type="nucleotide sequence ID" value="NZ_LTAZ01000005.1"/>
</dbReference>
<keyword evidence="2" id="KW-1185">Reference proteome</keyword>
<dbReference type="Proteomes" id="UP000075321">
    <property type="component" value="Unassembled WGS sequence"/>
</dbReference>
<evidence type="ECO:0000313" key="2">
    <source>
        <dbReference type="Proteomes" id="UP000075321"/>
    </source>
</evidence>
<proteinExistence type="predicted"/>
<dbReference type="AlphaFoldDB" id="A0A151AEJ9"/>
<evidence type="ECO:0000313" key="1">
    <source>
        <dbReference type="EMBL" id="KYH25797.1"/>
    </source>
</evidence>
<dbReference type="EMBL" id="LTAZ01000005">
    <property type="protein sequence ID" value="KYH25797.1"/>
    <property type="molecule type" value="Genomic_DNA"/>
</dbReference>
<reference evidence="1 2" key="1">
    <citation type="submission" date="2016-02" db="EMBL/GenBank/DDBJ databases">
        <title>Genome sequence of Halalkalicoccus paucihalophilus DSM 24557.</title>
        <authorList>
            <person name="Poehlein A."/>
            <person name="Daniel R."/>
        </authorList>
    </citation>
    <scope>NUCLEOTIDE SEQUENCE [LARGE SCALE GENOMIC DNA]</scope>
    <source>
        <strain evidence="1 2">DSM 24557</strain>
    </source>
</reference>
<name>A0A151AEJ9_9EURY</name>
<organism evidence="1 2">
    <name type="scientific">Halalkalicoccus paucihalophilus</name>
    <dbReference type="NCBI Taxonomy" id="1008153"/>
    <lineage>
        <taxon>Archaea</taxon>
        <taxon>Methanobacteriati</taxon>
        <taxon>Methanobacteriota</taxon>
        <taxon>Stenosarchaea group</taxon>
        <taxon>Halobacteria</taxon>
        <taxon>Halobacteriales</taxon>
        <taxon>Halococcaceae</taxon>
        <taxon>Halalkalicoccus</taxon>
    </lineage>
</organism>
<protein>
    <submittedName>
        <fullName evidence="1">Uncharacterized protein</fullName>
    </submittedName>
</protein>